<protein>
    <submittedName>
        <fullName evidence="7">Substrate-binding domain-containing protein</fullName>
    </submittedName>
</protein>
<dbReference type="OrthoDB" id="59108at2"/>
<reference evidence="6 9" key="2">
    <citation type="submission" date="2019-10" db="EMBL/GenBank/DDBJ databases">
        <authorList>
            <consortium name="Melissa Lawson"/>
            <person name="O'neill I."/>
        </authorList>
    </citation>
    <scope>NUCLEOTIDE SEQUENCE [LARGE SCALE GENOMIC DNA]</scope>
    <source>
        <strain evidence="6">LH_24</strain>
    </source>
</reference>
<dbReference type="Proteomes" id="UP000232491">
    <property type="component" value="Chromosome"/>
</dbReference>
<evidence type="ECO:0000259" key="4">
    <source>
        <dbReference type="Pfam" id="PF13377"/>
    </source>
</evidence>
<dbReference type="Proteomes" id="UP001219009">
    <property type="component" value="Chromosome"/>
</dbReference>
<evidence type="ECO:0000313" key="9">
    <source>
        <dbReference type="Proteomes" id="UP000494173"/>
    </source>
</evidence>
<name>A0A0L0LUT0_BIFBR</name>
<dbReference type="EMBL" id="CABWKB010000012">
    <property type="protein sequence ID" value="VWQ19073.1"/>
    <property type="molecule type" value="Genomic_DNA"/>
</dbReference>
<proteinExistence type="predicted"/>
<reference evidence="7" key="3">
    <citation type="submission" date="2023-02" db="EMBL/GenBank/DDBJ databases">
        <authorList>
            <person name="Whidbey C."/>
        </authorList>
    </citation>
    <scope>NUCLEOTIDE SEQUENCE</scope>
    <source>
        <strain evidence="7">VSI11</strain>
    </source>
</reference>
<dbReference type="EMBL" id="CP118083">
    <property type="protein sequence ID" value="WEB54784.1"/>
    <property type="molecule type" value="Genomic_DNA"/>
</dbReference>
<dbReference type="SUPFAM" id="SSF53822">
    <property type="entry name" value="Periplasmic binding protein-like I"/>
    <property type="match status" value="1"/>
</dbReference>
<organism evidence="5 8">
    <name type="scientific">Bifidobacterium breve</name>
    <dbReference type="NCBI Taxonomy" id="1685"/>
    <lineage>
        <taxon>Bacteria</taxon>
        <taxon>Bacillati</taxon>
        <taxon>Actinomycetota</taxon>
        <taxon>Actinomycetes</taxon>
        <taxon>Bifidobacteriales</taxon>
        <taxon>Bifidobacteriaceae</taxon>
        <taxon>Bifidobacterium</taxon>
    </lineage>
</organism>
<dbReference type="GeneID" id="29242499"/>
<evidence type="ECO:0000313" key="6">
    <source>
        <dbReference type="EMBL" id="VWQ19073.1"/>
    </source>
</evidence>
<keyword evidence="2" id="KW-0238">DNA-binding</keyword>
<dbReference type="Proteomes" id="UP000494173">
    <property type="component" value="Unassembled WGS sequence"/>
</dbReference>
<evidence type="ECO:0000256" key="1">
    <source>
        <dbReference type="ARBA" id="ARBA00023015"/>
    </source>
</evidence>
<accession>A0A0L0LUT0</accession>
<dbReference type="InterPro" id="IPR046335">
    <property type="entry name" value="LacI/GalR-like_sensor"/>
</dbReference>
<dbReference type="RefSeq" id="WP_003827807.1">
    <property type="nucleotide sequence ID" value="NZ_BAABSL010000014.1"/>
</dbReference>
<dbReference type="AlphaFoldDB" id="A0A0L0LUT0"/>
<evidence type="ECO:0000256" key="3">
    <source>
        <dbReference type="ARBA" id="ARBA00023163"/>
    </source>
</evidence>
<reference evidence="5 8" key="1">
    <citation type="submission" date="2017-05" db="EMBL/GenBank/DDBJ databases">
        <title>Comparative genomics and methylome analysis of the gut commensal Bifidobacterium breve.</title>
        <authorList>
            <person name="Bottacini F."/>
            <person name="Morrissey R."/>
            <person name="Roberts R.J."/>
            <person name="James K."/>
            <person name="van Breen J."/>
            <person name="Egan M."/>
            <person name="Lambert J."/>
            <person name="van Limpt K."/>
            <person name="Stanton C."/>
            <person name="Knol J."/>
            <person name="O' Connell Motherway M."/>
            <person name="van Sinderen D."/>
        </authorList>
    </citation>
    <scope>NUCLEOTIDE SEQUENCE [LARGE SCALE GENOMIC DNA]</scope>
    <source>
        <strain evidence="5 8">215W447a</strain>
    </source>
</reference>
<evidence type="ECO:0000313" key="8">
    <source>
        <dbReference type="Proteomes" id="UP000232491"/>
    </source>
</evidence>
<dbReference type="Gene3D" id="3.40.50.2300">
    <property type="match status" value="2"/>
</dbReference>
<dbReference type="GO" id="GO:0003677">
    <property type="term" value="F:DNA binding"/>
    <property type="evidence" value="ECO:0007669"/>
    <property type="project" value="UniProtKB-KW"/>
</dbReference>
<feature type="domain" description="Transcriptional regulator LacI/GalR-like sensor" evidence="4">
    <location>
        <begin position="13"/>
        <end position="66"/>
    </location>
</feature>
<keyword evidence="1" id="KW-0805">Transcription regulation</keyword>
<evidence type="ECO:0000313" key="7">
    <source>
        <dbReference type="EMBL" id="WEB54784.1"/>
    </source>
</evidence>
<evidence type="ECO:0000256" key="2">
    <source>
        <dbReference type="ARBA" id="ARBA00023125"/>
    </source>
</evidence>
<dbReference type="Pfam" id="PF13377">
    <property type="entry name" value="Peripla_BP_3"/>
    <property type="match status" value="1"/>
</dbReference>
<dbReference type="EMBL" id="CP021558">
    <property type="protein sequence ID" value="AUE04221.1"/>
    <property type="molecule type" value="Genomic_DNA"/>
</dbReference>
<keyword evidence="3" id="KW-0804">Transcription</keyword>
<sequence>MTGELGADIVERYNDSPIAAAALPALTSVRPPYARIVTEVLRLIEIGPGNPTHISLPPELVVRASSSNRLI</sequence>
<dbReference type="InterPro" id="IPR028082">
    <property type="entry name" value="Peripla_BP_I"/>
</dbReference>
<evidence type="ECO:0000313" key="5">
    <source>
        <dbReference type="EMBL" id="AUE04221.1"/>
    </source>
</evidence>
<gene>
    <name evidence="5" type="ORF">BB215W447A_2226</name>
    <name evidence="6" type="ORF">BIFLH24_01093</name>
    <name evidence="7" type="ORF">PUW55_11550</name>
</gene>